<evidence type="ECO:0000313" key="12">
    <source>
        <dbReference type="EMBL" id="MBL6445233.1"/>
    </source>
</evidence>
<dbReference type="RefSeq" id="WP_202854772.1">
    <property type="nucleotide sequence ID" value="NZ_JAEUGD010000004.1"/>
</dbReference>
<gene>
    <name evidence="10 12" type="primary">miaA</name>
    <name evidence="12" type="ORF">JMN32_02865</name>
</gene>
<comment type="similarity">
    <text evidence="3 10">Belongs to the IPP transferase family.</text>
</comment>
<keyword evidence="13" id="KW-1185">Reference proteome</keyword>
<keyword evidence="6 10" id="KW-0547">Nucleotide-binding</keyword>
<dbReference type="Gene3D" id="1.10.20.140">
    <property type="match status" value="1"/>
</dbReference>
<dbReference type="PANTHER" id="PTHR11088">
    <property type="entry name" value="TRNA DIMETHYLALLYLTRANSFERASE"/>
    <property type="match status" value="1"/>
</dbReference>
<evidence type="ECO:0000259" key="11">
    <source>
        <dbReference type="PROSITE" id="PS50052"/>
    </source>
</evidence>
<keyword evidence="5 10" id="KW-0819">tRNA processing</keyword>
<feature type="binding site" evidence="10">
    <location>
        <begin position="9"/>
        <end position="16"/>
    </location>
    <ligand>
        <name>ATP</name>
        <dbReference type="ChEBI" id="CHEBI:30616"/>
    </ligand>
</feature>
<comment type="function">
    <text evidence="2 10">Catalyzes the transfer of a dimethylallyl group onto the adenine at position 37 in tRNAs that read codons beginning with uridine, leading to the formation of N6-(dimethylallyl)adenosine (i(6)A).</text>
</comment>
<evidence type="ECO:0000256" key="6">
    <source>
        <dbReference type="ARBA" id="ARBA00022741"/>
    </source>
</evidence>
<comment type="caution">
    <text evidence="12">The sequence shown here is derived from an EMBL/GenBank/DDBJ whole genome shotgun (WGS) entry which is preliminary data.</text>
</comment>
<name>A0A937KCH1_9BACT</name>
<proteinExistence type="inferred from homology"/>
<dbReference type="EMBL" id="JAEUGD010000004">
    <property type="protein sequence ID" value="MBL6445233.1"/>
    <property type="molecule type" value="Genomic_DNA"/>
</dbReference>
<dbReference type="GO" id="GO:0005524">
    <property type="term" value="F:ATP binding"/>
    <property type="evidence" value="ECO:0007669"/>
    <property type="project" value="UniProtKB-UniRule"/>
</dbReference>
<comment type="subunit">
    <text evidence="10">Monomer.</text>
</comment>
<dbReference type="HAMAP" id="MF_00185">
    <property type="entry name" value="IPP_trans"/>
    <property type="match status" value="1"/>
</dbReference>
<protein>
    <recommendedName>
        <fullName evidence="10">tRNA dimethylallyltransferase</fullName>
        <ecNumber evidence="10">2.5.1.75</ecNumber>
    </recommendedName>
    <alternativeName>
        <fullName evidence="10">Dimethylallyl diphosphate:tRNA dimethylallyltransferase</fullName>
        <shortName evidence="10">DMAPP:tRNA dimethylallyltransferase</shortName>
        <shortName evidence="10">DMATase</shortName>
    </alternativeName>
    <alternativeName>
        <fullName evidence="10">Isopentenyl-diphosphate:tRNA isopentenyltransferase</fullName>
        <shortName evidence="10">IPP transferase</shortName>
        <shortName evidence="10">IPPT</shortName>
        <shortName evidence="10">IPTase</shortName>
    </alternativeName>
</protein>
<dbReference type="GO" id="GO:0006400">
    <property type="term" value="P:tRNA modification"/>
    <property type="evidence" value="ECO:0007669"/>
    <property type="project" value="TreeGrafter"/>
</dbReference>
<dbReference type="GO" id="GO:0052381">
    <property type="term" value="F:tRNA dimethylallyltransferase activity"/>
    <property type="evidence" value="ECO:0007669"/>
    <property type="project" value="UniProtKB-UniRule"/>
</dbReference>
<dbReference type="InterPro" id="IPR039657">
    <property type="entry name" value="Dimethylallyltransferase"/>
</dbReference>
<dbReference type="AlphaFoldDB" id="A0A937KCH1"/>
<feature type="binding site" evidence="10">
    <location>
        <begin position="11"/>
        <end position="16"/>
    </location>
    <ligand>
        <name>substrate</name>
    </ligand>
</feature>
<evidence type="ECO:0000256" key="8">
    <source>
        <dbReference type="ARBA" id="ARBA00022842"/>
    </source>
</evidence>
<evidence type="ECO:0000256" key="1">
    <source>
        <dbReference type="ARBA" id="ARBA00001946"/>
    </source>
</evidence>
<evidence type="ECO:0000256" key="4">
    <source>
        <dbReference type="ARBA" id="ARBA00022679"/>
    </source>
</evidence>
<organism evidence="12 13">
    <name type="scientific">Fulvivirga marina</name>
    <dbReference type="NCBI Taxonomy" id="2494733"/>
    <lineage>
        <taxon>Bacteria</taxon>
        <taxon>Pseudomonadati</taxon>
        <taxon>Bacteroidota</taxon>
        <taxon>Cytophagia</taxon>
        <taxon>Cytophagales</taxon>
        <taxon>Fulvivirgaceae</taxon>
        <taxon>Fulvivirga</taxon>
    </lineage>
</organism>
<accession>A0A937KCH1</accession>
<feature type="domain" description="Guanylate kinase-like" evidence="11">
    <location>
        <begin position="2"/>
        <end position="210"/>
    </location>
</feature>
<evidence type="ECO:0000256" key="10">
    <source>
        <dbReference type="HAMAP-Rule" id="MF_00185"/>
    </source>
</evidence>
<dbReference type="NCBIfam" id="TIGR00174">
    <property type="entry name" value="miaA"/>
    <property type="match status" value="1"/>
</dbReference>
<sequence>MKFLIVIVGPTAVGKTSLCIDIARELDTEIISADSRQFFREMEVGTAKPSEEELNLVTHHFINSHSIHDKFNAGDFEREALKKIGELFQHQDCLIMTGGSGLYINAVTEGMADIPQVSLDIRVELNNRLANEGLNALAEELKILDPEYYEEVDLKNPQRITRALEVCIGTGKKYSELRKGNKKQRDFEVIKIGLDRPREELYARINERMDQMIAQGLFEEAKELYPYKEHYALQTVGYKEVFDFFEGLYDREEAVRLLKRNSRRYAKRQMTWFGKDLEIKWFHPDSFQDILRHIKTVMHHDV</sequence>
<dbReference type="PROSITE" id="PS50052">
    <property type="entry name" value="GUANYLATE_KINASE_2"/>
    <property type="match status" value="1"/>
</dbReference>
<comment type="catalytic activity">
    <reaction evidence="9 10">
        <text>adenosine(37) in tRNA + dimethylallyl diphosphate = N(6)-dimethylallyladenosine(37) in tRNA + diphosphate</text>
        <dbReference type="Rhea" id="RHEA:26482"/>
        <dbReference type="Rhea" id="RHEA-COMP:10162"/>
        <dbReference type="Rhea" id="RHEA-COMP:10375"/>
        <dbReference type="ChEBI" id="CHEBI:33019"/>
        <dbReference type="ChEBI" id="CHEBI:57623"/>
        <dbReference type="ChEBI" id="CHEBI:74411"/>
        <dbReference type="ChEBI" id="CHEBI:74415"/>
        <dbReference type="EC" id="2.5.1.75"/>
    </reaction>
</comment>
<dbReference type="SUPFAM" id="SSF52540">
    <property type="entry name" value="P-loop containing nucleoside triphosphate hydrolases"/>
    <property type="match status" value="2"/>
</dbReference>
<comment type="caution">
    <text evidence="10">Lacks conserved residue(s) required for the propagation of feature annotation.</text>
</comment>
<feature type="region of interest" description="Interaction with substrate tRNA" evidence="10">
    <location>
        <begin position="158"/>
        <end position="162"/>
    </location>
</feature>
<dbReference type="EC" id="2.5.1.75" evidence="10"/>
<evidence type="ECO:0000256" key="3">
    <source>
        <dbReference type="ARBA" id="ARBA00005842"/>
    </source>
</evidence>
<evidence type="ECO:0000256" key="9">
    <source>
        <dbReference type="ARBA" id="ARBA00049563"/>
    </source>
</evidence>
<keyword evidence="4 10" id="KW-0808">Transferase</keyword>
<keyword evidence="7 10" id="KW-0067">ATP-binding</keyword>
<dbReference type="Proteomes" id="UP000614216">
    <property type="component" value="Unassembled WGS sequence"/>
</dbReference>
<dbReference type="PANTHER" id="PTHR11088:SF60">
    <property type="entry name" value="TRNA DIMETHYLALLYLTRANSFERASE"/>
    <property type="match status" value="1"/>
</dbReference>
<dbReference type="InterPro" id="IPR008144">
    <property type="entry name" value="Guanylate_kin-like_dom"/>
</dbReference>
<feature type="site" description="Interaction with substrate tRNA" evidence="10">
    <location>
        <position position="100"/>
    </location>
</feature>
<evidence type="ECO:0000256" key="5">
    <source>
        <dbReference type="ARBA" id="ARBA00022694"/>
    </source>
</evidence>
<reference evidence="12" key="1">
    <citation type="submission" date="2021-01" db="EMBL/GenBank/DDBJ databases">
        <title>Fulvivirga kasyanovii gen. nov., sp nov., a novel member of the phylum Bacteroidetes isolated from seawater in a mussel farm.</title>
        <authorList>
            <person name="Zhao L.-H."/>
            <person name="Wang Z.-J."/>
        </authorList>
    </citation>
    <scope>NUCLEOTIDE SEQUENCE</scope>
    <source>
        <strain evidence="12">29W222</strain>
    </source>
</reference>
<evidence type="ECO:0000313" key="13">
    <source>
        <dbReference type="Proteomes" id="UP000614216"/>
    </source>
</evidence>
<dbReference type="InterPro" id="IPR027417">
    <property type="entry name" value="P-loop_NTPase"/>
</dbReference>
<dbReference type="InterPro" id="IPR018022">
    <property type="entry name" value="IPT"/>
</dbReference>
<comment type="cofactor">
    <cofactor evidence="1 10">
        <name>Mg(2+)</name>
        <dbReference type="ChEBI" id="CHEBI:18420"/>
    </cofactor>
</comment>
<evidence type="ECO:0000256" key="2">
    <source>
        <dbReference type="ARBA" id="ARBA00003213"/>
    </source>
</evidence>
<keyword evidence="8 10" id="KW-0460">Magnesium</keyword>
<evidence type="ECO:0000256" key="7">
    <source>
        <dbReference type="ARBA" id="ARBA00022840"/>
    </source>
</evidence>
<dbReference type="Gene3D" id="3.40.50.300">
    <property type="entry name" value="P-loop containing nucleotide triphosphate hydrolases"/>
    <property type="match status" value="1"/>
</dbReference>
<feature type="site" description="Interaction with substrate tRNA" evidence="10">
    <location>
        <position position="122"/>
    </location>
</feature>
<dbReference type="Pfam" id="PF01715">
    <property type="entry name" value="IPPT"/>
    <property type="match status" value="1"/>
</dbReference>
<feature type="region of interest" description="Interaction with substrate tRNA" evidence="10">
    <location>
        <begin position="34"/>
        <end position="37"/>
    </location>
</feature>